<accession>A0AAV7L1J0</accession>
<sequence>MANRRCRSAPEEIHQFDDSGDHEKMEYHHVAGSPGSPSDKEILETLELPATPEIPEMLKATQIQESNAGLMVPASTKKITDFFKPLKDRANVTQPLGTREDATHGSQLTLKLKI</sequence>
<feature type="region of interest" description="Disordered" evidence="1">
    <location>
        <begin position="1"/>
        <end position="39"/>
    </location>
</feature>
<organism evidence="2 3">
    <name type="scientific">Pleurodeles waltl</name>
    <name type="common">Iberian ribbed newt</name>
    <dbReference type="NCBI Taxonomy" id="8319"/>
    <lineage>
        <taxon>Eukaryota</taxon>
        <taxon>Metazoa</taxon>
        <taxon>Chordata</taxon>
        <taxon>Craniata</taxon>
        <taxon>Vertebrata</taxon>
        <taxon>Euteleostomi</taxon>
        <taxon>Amphibia</taxon>
        <taxon>Batrachia</taxon>
        <taxon>Caudata</taxon>
        <taxon>Salamandroidea</taxon>
        <taxon>Salamandridae</taxon>
        <taxon>Pleurodelinae</taxon>
        <taxon>Pleurodeles</taxon>
    </lineage>
</organism>
<dbReference type="Proteomes" id="UP001066276">
    <property type="component" value="Chromosome 12"/>
</dbReference>
<dbReference type="AlphaFoldDB" id="A0AAV7L1J0"/>
<gene>
    <name evidence="2" type="ORF">NDU88_004462</name>
</gene>
<name>A0AAV7L1J0_PLEWA</name>
<feature type="compositionally biased region" description="Basic and acidic residues" evidence="1">
    <location>
        <begin position="8"/>
        <end position="29"/>
    </location>
</feature>
<evidence type="ECO:0000313" key="3">
    <source>
        <dbReference type="Proteomes" id="UP001066276"/>
    </source>
</evidence>
<evidence type="ECO:0000256" key="1">
    <source>
        <dbReference type="SAM" id="MobiDB-lite"/>
    </source>
</evidence>
<evidence type="ECO:0000313" key="2">
    <source>
        <dbReference type="EMBL" id="KAJ1084310.1"/>
    </source>
</evidence>
<proteinExistence type="predicted"/>
<comment type="caution">
    <text evidence="2">The sequence shown here is derived from an EMBL/GenBank/DDBJ whole genome shotgun (WGS) entry which is preliminary data.</text>
</comment>
<protein>
    <submittedName>
        <fullName evidence="2">Uncharacterized protein</fullName>
    </submittedName>
</protein>
<keyword evidence="3" id="KW-1185">Reference proteome</keyword>
<dbReference type="EMBL" id="JANPWB010000016">
    <property type="protein sequence ID" value="KAJ1084310.1"/>
    <property type="molecule type" value="Genomic_DNA"/>
</dbReference>
<reference evidence="2" key="1">
    <citation type="journal article" date="2022" name="bioRxiv">
        <title>Sequencing and chromosome-scale assembly of the giantPleurodeles waltlgenome.</title>
        <authorList>
            <person name="Brown T."/>
            <person name="Elewa A."/>
            <person name="Iarovenko S."/>
            <person name="Subramanian E."/>
            <person name="Araus A.J."/>
            <person name="Petzold A."/>
            <person name="Susuki M."/>
            <person name="Suzuki K.-i.T."/>
            <person name="Hayashi T."/>
            <person name="Toyoda A."/>
            <person name="Oliveira C."/>
            <person name="Osipova E."/>
            <person name="Leigh N.D."/>
            <person name="Simon A."/>
            <person name="Yun M.H."/>
        </authorList>
    </citation>
    <scope>NUCLEOTIDE SEQUENCE</scope>
    <source>
        <strain evidence="2">20211129_DDA</strain>
        <tissue evidence="2">Liver</tissue>
    </source>
</reference>